<gene>
    <name evidence="8" type="ORF">KFK14_01485</name>
</gene>
<evidence type="ECO:0000313" key="8">
    <source>
        <dbReference type="EMBL" id="QUT06188.1"/>
    </source>
</evidence>
<dbReference type="Pfam" id="PF00892">
    <property type="entry name" value="EamA"/>
    <property type="match status" value="2"/>
</dbReference>
<feature type="transmembrane region" description="Helical" evidence="6">
    <location>
        <begin position="218"/>
        <end position="239"/>
    </location>
</feature>
<feature type="transmembrane region" description="Helical" evidence="6">
    <location>
        <begin position="38"/>
        <end position="57"/>
    </location>
</feature>
<evidence type="ECO:0000256" key="6">
    <source>
        <dbReference type="SAM" id="Phobius"/>
    </source>
</evidence>
<accession>A0A975K7F1</accession>
<feature type="domain" description="EamA" evidence="7">
    <location>
        <begin position="158"/>
        <end position="292"/>
    </location>
</feature>
<sequence length="303" mass="32870">MTPSSKMVRAYAMLALVMLFWAGNTIVARAVRDDIPPFTLAFVRWTGAFLFLLPFAWRALARDRAAIWVGWRMLLLLGLVGVAGFNGFLYWGLHYTTATNGLLLQAAIPALVLVCDALFFRRRAGVWQVAGVLLSTIGVAIVVIRADLAVLAALHLGFGDLLILCAVFGWAVYTSLLSVRPPIHQLSFLLVTFLIAALAMFPLMLGEWQEIARIEWRPAVIGAFVYVALLPSVIAYFLFNSAVEQIGAARAGQTIGLMPLFGAGLAALLLGEPLHGYHLAGMLLIFAGIAITALLHRDSVPGR</sequence>
<evidence type="ECO:0000256" key="1">
    <source>
        <dbReference type="ARBA" id="ARBA00004141"/>
    </source>
</evidence>
<evidence type="ECO:0000256" key="4">
    <source>
        <dbReference type="ARBA" id="ARBA00022989"/>
    </source>
</evidence>
<dbReference type="SUPFAM" id="SSF103481">
    <property type="entry name" value="Multidrug resistance efflux transporter EmrE"/>
    <property type="match status" value="2"/>
</dbReference>
<evidence type="ECO:0000256" key="5">
    <source>
        <dbReference type="ARBA" id="ARBA00023136"/>
    </source>
</evidence>
<keyword evidence="9" id="KW-1185">Reference proteome</keyword>
<organism evidence="8 9">
    <name type="scientific">Sphingobium phenoxybenzoativorans</name>
    <dbReference type="NCBI Taxonomy" id="1592790"/>
    <lineage>
        <taxon>Bacteria</taxon>
        <taxon>Pseudomonadati</taxon>
        <taxon>Pseudomonadota</taxon>
        <taxon>Alphaproteobacteria</taxon>
        <taxon>Sphingomonadales</taxon>
        <taxon>Sphingomonadaceae</taxon>
        <taxon>Sphingobium</taxon>
    </lineage>
</organism>
<feature type="transmembrane region" description="Helical" evidence="6">
    <location>
        <begin position="186"/>
        <end position="206"/>
    </location>
</feature>
<keyword evidence="5 6" id="KW-0472">Membrane</keyword>
<dbReference type="InterPro" id="IPR000620">
    <property type="entry name" value="EamA_dom"/>
</dbReference>
<proteinExistence type="inferred from homology"/>
<keyword evidence="4 6" id="KW-1133">Transmembrane helix</keyword>
<name>A0A975K7F1_9SPHN</name>
<dbReference type="GO" id="GO:0016020">
    <property type="term" value="C:membrane"/>
    <property type="evidence" value="ECO:0007669"/>
    <property type="project" value="UniProtKB-SubCell"/>
</dbReference>
<feature type="transmembrane region" description="Helical" evidence="6">
    <location>
        <begin position="251"/>
        <end position="270"/>
    </location>
</feature>
<feature type="domain" description="EamA" evidence="7">
    <location>
        <begin position="10"/>
        <end position="143"/>
    </location>
</feature>
<comment type="subcellular location">
    <subcellularLocation>
        <location evidence="1">Membrane</location>
        <topology evidence="1">Multi-pass membrane protein</topology>
    </subcellularLocation>
</comment>
<feature type="transmembrane region" description="Helical" evidence="6">
    <location>
        <begin position="161"/>
        <end position="179"/>
    </location>
</feature>
<dbReference type="InterPro" id="IPR050638">
    <property type="entry name" value="AA-Vitamin_Transporters"/>
</dbReference>
<dbReference type="RefSeq" id="WP_212609622.1">
    <property type="nucleotide sequence ID" value="NZ_CP073910.1"/>
</dbReference>
<dbReference type="InterPro" id="IPR037185">
    <property type="entry name" value="EmrE-like"/>
</dbReference>
<dbReference type="EMBL" id="CP073910">
    <property type="protein sequence ID" value="QUT06188.1"/>
    <property type="molecule type" value="Genomic_DNA"/>
</dbReference>
<feature type="transmembrane region" description="Helical" evidence="6">
    <location>
        <begin position="69"/>
        <end position="90"/>
    </location>
</feature>
<feature type="transmembrane region" description="Helical" evidence="6">
    <location>
        <begin position="102"/>
        <end position="120"/>
    </location>
</feature>
<dbReference type="Proteomes" id="UP000681425">
    <property type="component" value="Chromosome"/>
</dbReference>
<comment type="similarity">
    <text evidence="2">Belongs to the EamA transporter family.</text>
</comment>
<evidence type="ECO:0000256" key="2">
    <source>
        <dbReference type="ARBA" id="ARBA00007362"/>
    </source>
</evidence>
<evidence type="ECO:0000256" key="3">
    <source>
        <dbReference type="ARBA" id="ARBA00022692"/>
    </source>
</evidence>
<keyword evidence="3 6" id="KW-0812">Transmembrane</keyword>
<reference evidence="8" key="1">
    <citation type="submission" date="2021-04" db="EMBL/GenBank/DDBJ databases">
        <title>Isolation of p-tert-butylphenol degrading bacteria Sphingobium phenoxybenzoativorans Tas13 from active sludge.</title>
        <authorList>
            <person name="Li Y."/>
        </authorList>
    </citation>
    <scope>NUCLEOTIDE SEQUENCE</scope>
    <source>
        <strain evidence="8">Tas13</strain>
    </source>
</reference>
<feature type="transmembrane region" description="Helical" evidence="6">
    <location>
        <begin position="276"/>
        <end position="295"/>
    </location>
</feature>
<evidence type="ECO:0000313" key="9">
    <source>
        <dbReference type="Proteomes" id="UP000681425"/>
    </source>
</evidence>
<dbReference type="KEGG" id="spph:KFK14_01485"/>
<feature type="transmembrane region" description="Helical" evidence="6">
    <location>
        <begin position="132"/>
        <end position="155"/>
    </location>
</feature>
<dbReference type="AlphaFoldDB" id="A0A975K7F1"/>
<dbReference type="PANTHER" id="PTHR32322:SF2">
    <property type="entry name" value="EAMA DOMAIN-CONTAINING PROTEIN"/>
    <property type="match status" value="1"/>
</dbReference>
<dbReference type="PANTHER" id="PTHR32322">
    <property type="entry name" value="INNER MEMBRANE TRANSPORTER"/>
    <property type="match status" value="1"/>
</dbReference>
<evidence type="ECO:0000259" key="7">
    <source>
        <dbReference type="Pfam" id="PF00892"/>
    </source>
</evidence>
<protein>
    <submittedName>
        <fullName evidence="8">DMT family transporter</fullName>
    </submittedName>
</protein>